<gene>
    <name evidence="1" type="ORF">PPNO1_LOCUS6708</name>
</gene>
<proteinExistence type="predicted"/>
<accession>A0A9P1H6Y8</accession>
<feature type="non-terminal residue" evidence="1">
    <location>
        <position position="1"/>
    </location>
</feature>
<dbReference type="Proteomes" id="UP000838763">
    <property type="component" value="Unassembled WGS sequence"/>
</dbReference>
<sequence>VYDQGNCFPASVLDITDEQLLKSFQSAVTTIAAVSLAANFPTLPS</sequence>
<organism evidence="1 2">
    <name type="scientific">Parascedosporium putredinis</name>
    <dbReference type="NCBI Taxonomy" id="1442378"/>
    <lineage>
        <taxon>Eukaryota</taxon>
        <taxon>Fungi</taxon>
        <taxon>Dikarya</taxon>
        <taxon>Ascomycota</taxon>
        <taxon>Pezizomycotina</taxon>
        <taxon>Sordariomycetes</taxon>
        <taxon>Hypocreomycetidae</taxon>
        <taxon>Microascales</taxon>
        <taxon>Microascaceae</taxon>
        <taxon>Parascedosporium</taxon>
    </lineage>
</organism>
<dbReference type="EMBL" id="CALLCH030000015">
    <property type="protein sequence ID" value="CAI4217080.1"/>
    <property type="molecule type" value="Genomic_DNA"/>
</dbReference>
<evidence type="ECO:0000313" key="1">
    <source>
        <dbReference type="EMBL" id="CAI4217080.1"/>
    </source>
</evidence>
<keyword evidence="2" id="KW-1185">Reference proteome</keyword>
<comment type="caution">
    <text evidence="1">The sequence shown here is derived from an EMBL/GenBank/DDBJ whole genome shotgun (WGS) entry which is preliminary data.</text>
</comment>
<name>A0A9P1H6Y8_9PEZI</name>
<dbReference type="OrthoDB" id="10259902at2759"/>
<dbReference type="AlphaFoldDB" id="A0A9P1H6Y8"/>
<reference evidence="1" key="1">
    <citation type="submission" date="2022-11" db="EMBL/GenBank/DDBJ databases">
        <authorList>
            <person name="Scott C."/>
            <person name="Bruce N."/>
        </authorList>
    </citation>
    <scope>NUCLEOTIDE SEQUENCE</scope>
</reference>
<feature type="non-terminal residue" evidence="1">
    <location>
        <position position="45"/>
    </location>
</feature>
<protein>
    <submittedName>
        <fullName evidence="1">Uncharacterized protein</fullName>
    </submittedName>
</protein>
<evidence type="ECO:0000313" key="2">
    <source>
        <dbReference type="Proteomes" id="UP000838763"/>
    </source>
</evidence>